<evidence type="ECO:0000256" key="1">
    <source>
        <dbReference type="ARBA" id="ARBA00022448"/>
    </source>
</evidence>
<evidence type="ECO:0000256" key="4">
    <source>
        <dbReference type="ARBA" id="ARBA00022840"/>
    </source>
</evidence>
<keyword evidence="4 9" id="KW-0067">ATP-binding</keyword>
<feature type="region of interest" description="Disordered" evidence="6">
    <location>
        <begin position="359"/>
        <end position="380"/>
    </location>
</feature>
<dbReference type="InterPro" id="IPR027417">
    <property type="entry name" value="P-loop_NTPase"/>
</dbReference>
<dbReference type="SUPFAM" id="SSF52540">
    <property type="entry name" value="P-loop containing nucleoside triphosphate hydrolases"/>
    <property type="match status" value="1"/>
</dbReference>
<dbReference type="GO" id="GO:0015689">
    <property type="term" value="P:molybdate ion transport"/>
    <property type="evidence" value="ECO:0007669"/>
    <property type="project" value="InterPro"/>
</dbReference>
<dbReference type="Pfam" id="PF00005">
    <property type="entry name" value="ABC_tran"/>
    <property type="match status" value="1"/>
</dbReference>
<evidence type="ECO:0000256" key="2">
    <source>
        <dbReference type="ARBA" id="ARBA00022505"/>
    </source>
</evidence>
<evidence type="ECO:0000259" key="8">
    <source>
        <dbReference type="PROSITE" id="PS51866"/>
    </source>
</evidence>
<keyword evidence="10" id="KW-1185">Reference proteome</keyword>
<dbReference type="Pfam" id="PF03459">
    <property type="entry name" value="TOBE"/>
    <property type="match status" value="1"/>
</dbReference>
<proteinExistence type="predicted"/>
<dbReference type="InterPro" id="IPR008995">
    <property type="entry name" value="Mo/tungstate-bd_C_term_dom"/>
</dbReference>
<dbReference type="Proteomes" id="UP000297447">
    <property type="component" value="Unassembled WGS sequence"/>
</dbReference>
<dbReference type="PANTHER" id="PTHR42781:SF4">
    <property type="entry name" value="SPERMIDINE_PUTRESCINE IMPORT ATP-BINDING PROTEIN POTA"/>
    <property type="match status" value="1"/>
</dbReference>
<dbReference type="GO" id="GO:0005524">
    <property type="term" value="F:ATP binding"/>
    <property type="evidence" value="ECO:0007669"/>
    <property type="project" value="UniProtKB-KW"/>
</dbReference>
<dbReference type="InterPro" id="IPR050093">
    <property type="entry name" value="ABC_SmlMolc_Importer"/>
</dbReference>
<dbReference type="InterPro" id="IPR003439">
    <property type="entry name" value="ABC_transporter-like_ATP-bd"/>
</dbReference>
<dbReference type="OrthoDB" id="9112331at2"/>
<feature type="domain" description="Mop" evidence="8">
    <location>
        <begin position="411"/>
        <end position="475"/>
    </location>
</feature>
<keyword evidence="1" id="KW-0813">Transport</keyword>
<evidence type="ECO:0000256" key="5">
    <source>
        <dbReference type="PROSITE-ProRule" id="PRU01213"/>
    </source>
</evidence>
<evidence type="ECO:0000259" key="7">
    <source>
        <dbReference type="PROSITE" id="PS50893"/>
    </source>
</evidence>
<keyword evidence="3" id="KW-0547">Nucleotide-binding</keyword>
<evidence type="ECO:0000313" key="9">
    <source>
        <dbReference type="EMBL" id="TFD46693.1"/>
    </source>
</evidence>
<keyword evidence="2 5" id="KW-0500">Molybdenum</keyword>
<gene>
    <name evidence="9" type="ORF">E3T55_16780</name>
</gene>
<dbReference type="SMART" id="SM00382">
    <property type="entry name" value="AAA"/>
    <property type="match status" value="1"/>
</dbReference>
<dbReference type="GO" id="GO:0016887">
    <property type="term" value="F:ATP hydrolysis activity"/>
    <property type="evidence" value="ECO:0007669"/>
    <property type="project" value="InterPro"/>
</dbReference>
<dbReference type="InterPro" id="IPR004606">
    <property type="entry name" value="Mop_domain"/>
</dbReference>
<dbReference type="RefSeq" id="WP_134520701.1">
    <property type="nucleotide sequence ID" value="NZ_SOHE01000071.1"/>
</dbReference>
<dbReference type="PROSITE" id="PS51866">
    <property type="entry name" value="MOP"/>
    <property type="match status" value="1"/>
</dbReference>
<dbReference type="Gene3D" id="3.40.50.300">
    <property type="entry name" value="P-loop containing nucleotide triphosphate hydrolases"/>
    <property type="match status" value="1"/>
</dbReference>
<dbReference type="InterPro" id="IPR017871">
    <property type="entry name" value="ABC_transporter-like_CS"/>
</dbReference>
<evidence type="ECO:0000313" key="10">
    <source>
        <dbReference type="Proteomes" id="UP000297447"/>
    </source>
</evidence>
<dbReference type="InterPro" id="IPR003593">
    <property type="entry name" value="AAA+_ATPase"/>
</dbReference>
<organism evidence="9 10">
    <name type="scientific">Cryobacterium frigoriphilum</name>
    <dbReference type="NCBI Taxonomy" id="1259150"/>
    <lineage>
        <taxon>Bacteria</taxon>
        <taxon>Bacillati</taxon>
        <taxon>Actinomycetota</taxon>
        <taxon>Actinomycetes</taxon>
        <taxon>Micrococcales</taxon>
        <taxon>Microbacteriaceae</taxon>
        <taxon>Cryobacterium</taxon>
    </lineage>
</organism>
<dbReference type="PROSITE" id="PS00211">
    <property type="entry name" value="ABC_TRANSPORTER_1"/>
    <property type="match status" value="1"/>
</dbReference>
<evidence type="ECO:0000256" key="6">
    <source>
        <dbReference type="SAM" id="MobiDB-lite"/>
    </source>
</evidence>
<sequence>MTARVGSPAQNAATDAPPLLRAHLALTRDAFALDLTLNLAVGEVLALLGPNGSGKSTVLELLAGLLAPDTGTVLLGGVVLTRGGAGRGAETAAGRVLVAPERRGIGLLGQDALLFPHLSARANVEFAIRVGGASASPELAPHRDVAVMTAPETGSRYGRYRSGHPFRARSRAAGRVDPSHQPHQLARSRAAIRAEADAWLARVGLAGRGDALPAELSGGQQQRVALARALAARPRVLLLDEPLAALDAETAPEMRQLIREQLAATGTSAILVTHDVVDAVVLADRVAVLHEGRIIDVGATAAVLEAPRNPFVAALAGVNLVVGRIVDDAVVAPDGRIFRVRPADAAALSAPPIPAPPVPAPGSAALATEPDSAPDAALADSVPFAPTGSGPAAAAVFRPSAVVVQTERPQHASPRNVWPATITGIEPGSGGVRLRTSGNPQIIAEVTAASVAELGLGVGSNVWLSVKATEVSAHRR</sequence>
<dbReference type="AlphaFoldDB" id="A0A4R8ZUQ5"/>
<dbReference type="SUPFAM" id="SSF50331">
    <property type="entry name" value="MOP-like"/>
    <property type="match status" value="1"/>
</dbReference>
<dbReference type="EMBL" id="SOHE01000071">
    <property type="protein sequence ID" value="TFD46693.1"/>
    <property type="molecule type" value="Genomic_DNA"/>
</dbReference>
<dbReference type="PANTHER" id="PTHR42781">
    <property type="entry name" value="SPERMIDINE/PUTRESCINE IMPORT ATP-BINDING PROTEIN POTA"/>
    <property type="match status" value="1"/>
</dbReference>
<name>A0A4R8ZUQ5_9MICO</name>
<evidence type="ECO:0000256" key="3">
    <source>
        <dbReference type="ARBA" id="ARBA00022741"/>
    </source>
</evidence>
<dbReference type="Gene3D" id="2.40.50.100">
    <property type="match status" value="1"/>
</dbReference>
<accession>A0A4R8ZUQ5</accession>
<feature type="compositionally biased region" description="Low complexity" evidence="6">
    <location>
        <begin position="361"/>
        <end position="380"/>
    </location>
</feature>
<reference evidence="9 10" key="1">
    <citation type="submission" date="2019-03" db="EMBL/GenBank/DDBJ databases">
        <title>Genomics of glacier-inhabiting Cryobacterium strains.</title>
        <authorList>
            <person name="Liu Q."/>
            <person name="Xin Y.-H."/>
        </authorList>
    </citation>
    <scope>NUCLEOTIDE SEQUENCE [LARGE SCALE GENOMIC DNA]</scope>
    <source>
        <strain evidence="9 10">Hh14</strain>
    </source>
</reference>
<feature type="domain" description="ABC transporter" evidence="7">
    <location>
        <begin position="14"/>
        <end position="316"/>
    </location>
</feature>
<dbReference type="InterPro" id="IPR005116">
    <property type="entry name" value="Transp-assoc_OB_typ1"/>
</dbReference>
<comment type="caution">
    <text evidence="9">The sequence shown here is derived from an EMBL/GenBank/DDBJ whole genome shotgun (WGS) entry which is preliminary data.</text>
</comment>
<dbReference type="PROSITE" id="PS50893">
    <property type="entry name" value="ABC_TRANSPORTER_2"/>
    <property type="match status" value="1"/>
</dbReference>
<protein>
    <submittedName>
        <fullName evidence="9">ATP-binding cassette domain-containing protein</fullName>
    </submittedName>
</protein>